<dbReference type="SUPFAM" id="SSF54534">
    <property type="entry name" value="FKBP-like"/>
    <property type="match status" value="1"/>
</dbReference>
<reference evidence="2 3" key="1">
    <citation type="submission" date="2020-07" db="EMBL/GenBank/DDBJ databases">
        <title>Sequencing the genomes of 1000 actinobacteria strains.</title>
        <authorList>
            <person name="Klenk H.-P."/>
        </authorList>
    </citation>
    <scope>NUCLEOTIDE SEQUENCE [LARGE SCALE GENOMIC DNA]</scope>
    <source>
        <strain evidence="2 3">DSM 27576</strain>
    </source>
</reference>
<protein>
    <submittedName>
        <fullName evidence="2">Peptidylprolyl isomerase</fullName>
        <ecNumber evidence="2">5.2.1.8</ecNumber>
    </submittedName>
</protein>
<dbReference type="GO" id="GO:0003755">
    <property type="term" value="F:peptidyl-prolyl cis-trans isomerase activity"/>
    <property type="evidence" value="ECO:0007669"/>
    <property type="project" value="UniProtKB-EC"/>
</dbReference>
<evidence type="ECO:0000313" key="3">
    <source>
        <dbReference type="Proteomes" id="UP000526083"/>
    </source>
</evidence>
<sequence>MRRFPAVVAAVSLFAIALTGCSSAASTNGSASCTREQSSSTAATDLVTVTGEGGSEPNIDVRTPVYTSQTEFVDIARGEEGPTLVSDTQAAILDFVLLDGVTGEVVATTEYASSGNQPAIVSSLYGALPGLEPALECATGGSRVVAVLASDDIAPDSAQSLGLGEDEALVAVVDVQKVYLAKAEGTEQFAEGRGLPTVVRAPNGQPGISFPDHDAAVPDAAVSEVVIRGDGAEVAADDSILVNYTSVDWDTREVQQTSWGAAPQALDMSTVPAEIADALVGQPVGSQVMLVVPSDPASGLEQSLIYIFDILGIDDFNA</sequence>
<comment type="caution">
    <text evidence="2">The sequence shown here is derived from an EMBL/GenBank/DDBJ whole genome shotgun (WGS) entry which is preliminary data.</text>
</comment>
<keyword evidence="3" id="KW-1185">Reference proteome</keyword>
<proteinExistence type="predicted"/>
<keyword evidence="2" id="KW-0413">Isomerase</keyword>
<dbReference type="Proteomes" id="UP000526083">
    <property type="component" value="Unassembled WGS sequence"/>
</dbReference>
<accession>A0A7W3PLQ4</accession>
<name>A0A7W3PLQ4_9MICO</name>
<dbReference type="PROSITE" id="PS51257">
    <property type="entry name" value="PROKAR_LIPOPROTEIN"/>
    <property type="match status" value="1"/>
</dbReference>
<feature type="chain" id="PRO_5031088756" evidence="1">
    <location>
        <begin position="25"/>
        <end position="318"/>
    </location>
</feature>
<dbReference type="RefSeq" id="WP_167049816.1">
    <property type="nucleotide sequence ID" value="NZ_JAAOZB010000002.1"/>
</dbReference>
<dbReference type="EC" id="5.2.1.8" evidence="2"/>
<gene>
    <name evidence="2" type="ORF">FHX48_001265</name>
</gene>
<evidence type="ECO:0000256" key="1">
    <source>
        <dbReference type="SAM" id="SignalP"/>
    </source>
</evidence>
<dbReference type="EMBL" id="JACGWY010000002">
    <property type="protein sequence ID" value="MBA8816192.1"/>
    <property type="molecule type" value="Genomic_DNA"/>
</dbReference>
<organism evidence="2 3">
    <name type="scientific">Microbacterium halimionae</name>
    <dbReference type="NCBI Taxonomy" id="1526413"/>
    <lineage>
        <taxon>Bacteria</taxon>
        <taxon>Bacillati</taxon>
        <taxon>Actinomycetota</taxon>
        <taxon>Actinomycetes</taxon>
        <taxon>Micrococcales</taxon>
        <taxon>Microbacteriaceae</taxon>
        <taxon>Microbacterium</taxon>
    </lineage>
</organism>
<feature type="signal peptide" evidence="1">
    <location>
        <begin position="1"/>
        <end position="24"/>
    </location>
</feature>
<dbReference type="InterPro" id="IPR046357">
    <property type="entry name" value="PPIase_dom_sf"/>
</dbReference>
<dbReference type="AlphaFoldDB" id="A0A7W3PLQ4"/>
<evidence type="ECO:0000313" key="2">
    <source>
        <dbReference type="EMBL" id="MBA8816192.1"/>
    </source>
</evidence>
<keyword evidence="1" id="KW-0732">Signal</keyword>
<dbReference type="Gene3D" id="3.10.50.40">
    <property type="match status" value="1"/>
</dbReference>